<dbReference type="AlphaFoldDB" id="G2PR95"/>
<name>G2PR95_ALLRU</name>
<dbReference type="eggNOG" id="ENOG502Z9HH">
    <property type="taxonomic scope" value="Bacteria"/>
</dbReference>
<gene>
    <name evidence="1" type="ordered locus">Murru_0220</name>
</gene>
<dbReference type="EMBL" id="CP002999">
    <property type="protein sequence ID" value="AEM69276.1"/>
    <property type="molecule type" value="Genomic_DNA"/>
</dbReference>
<dbReference type="KEGG" id="mrs:Murru_0220"/>
<dbReference type="HOGENOM" id="CLU_484597_0_0_10"/>
<accession>G2PR95</accession>
<keyword evidence="2" id="KW-1185">Reference proteome</keyword>
<protein>
    <submittedName>
        <fullName evidence="1">Uncharacterized protein</fullName>
    </submittedName>
</protein>
<evidence type="ECO:0000313" key="1">
    <source>
        <dbReference type="EMBL" id="AEM69276.1"/>
    </source>
</evidence>
<reference evidence="1 2" key="2">
    <citation type="journal article" date="2012" name="Stand. Genomic Sci.">
        <title>Complete genome sequence of the facultatively anaerobic, appendaged bacterium Muricauda ruestringensis type strain (B1(T)).</title>
        <authorList>
            <person name="Huntemann M."/>
            <person name="Teshima H."/>
            <person name="Lapidus A."/>
            <person name="Nolan M."/>
            <person name="Lucas S."/>
            <person name="Hammon N."/>
            <person name="Deshpande S."/>
            <person name="Cheng J.F."/>
            <person name="Tapia R."/>
            <person name="Goodwin L.A."/>
            <person name="Pitluck S."/>
            <person name="Liolios K."/>
            <person name="Pagani I."/>
            <person name="Ivanova N."/>
            <person name="Mavromatis K."/>
            <person name="Mikhailova N."/>
            <person name="Pati A."/>
            <person name="Chen A."/>
            <person name="Palaniappan K."/>
            <person name="Land M."/>
            <person name="Hauser L."/>
            <person name="Pan C."/>
            <person name="Brambilla E.M."/>
            <person name="Rohde M."/>
            <person name="Spring S."/>
            <person name="Goker M."/>
            <person name="Detter J.C."/>
            <person name="Bristow J."/>
            <person name="Eisen J.A."/>
            <person name="Markowitz V."/>
            <person name="Hugenholtz P."/>
            <person name="Kyrpides N.C."/>
            <person name="Klenk H.P."/>
            <person name="Woyke T."/>
        </authorList>
    </citation>
    <scope>NUCLEOTIDE SEQUENCE [LARGE SCALE GENOMIC DNA]</scope>
    <source>
        <strain evidence="2">DSM 13258 / LMG 19739 / B1</strain>
    </source>
</reference>
<reference evidence="2" key="1">
    <citation type="submission" date="2011-08" db="EMBL/GenBank/DDBJ databases">
        <title>The complete genome of Muricauda ruestringensis DSM 13258.</title>
        <authorList>
            <person name="Lucas S."/>
            <person name="Han J."/>
            <person name="Lapidus A."/>
            <person name="Bruce D."/>
            <person name="Goodwin L."/>
            <person name="Pitluck S."/>
            <person name="Peters L."/>
            <person name="Kyrpides N."/>
            <person name="Mavromatis K."/>
            <person name="Ivanova N."/>
            <person name="Ovchinnikova G."/>
            <person name="Teshima H."/>
            <person name="Detter J.C."/>
            <person name="Tapia R."/>
            <person name="Han C."/>
            <person name="Land M."/>
            <person name="Hauser L."/>
            <person name="Markowitz V."/>
            <person name="Cheng J.-F."/>
            <person name="Hugenholtz P."/>
            <person name="Woyke T."/>
            <person name="Wu D."/>
            <person name="Spring S."/>
            <person name="Schroeder M."/>
            <person name="Brambilla E."/>
            <person name="Klenk H.-P."/>
            <person name="Eisen J.A."/>
        </authorList>
    </citation>
    <scope>NUCLEOTIDE SEQUENCE [LARGE SCALE GENOMIC DNA]</scope>
    <source>
        <strain evidence="2">DSM 13258 / LMG 19739 / B1</strain>
    </source>
</reference>
<dbReference type="RefSeq" id="WP_014031560.1">
    <property type="nucleotide sequence ID" value="NC_015945.1"/>
</dbReference>
<evidence type="ECO:0000313" key="2">
    <source>
        <dbReference type="Proteomes" id="UP000008908"/>
    </source>
</evidence>
<dbReference type="Proteomes" id="UP000008908">
    <property type="component" value="Chromosome"/>
</dbReference>
<dbReference type="OrthoDB" id="7596486at2"/>
<sequence>MTPSELLKKKIDEESEILKNSFRGPSYWAIQNIVRRIDFIFPLFHRRDGWTKQQVDEFREFYNYGWAPILKQYYDKIDISVYEPFPLMNDEMISWTDSNISFSGRIEFCKQLLSYEKAGLISISNPRENVFTFSYLHEVTGIEQYDQMSFDFFKEQIVERIIERKKQDKPFEEEKIKSELRSIIRNPDGKMISYETTPEIDEYYNQLGHYHVLRLQGYDDFDTKDKFGGIEYWKYVDMIELIAGTALMHVEACLELVKSNPKVDLMNILSYTYFKDKTIKQFSKYLEVSENEIEQIFSCLTLSKENFDYYLEYPATPPPMYFQVSENLTIRSVAGCLSNPFSLLNRELKRKYRSDYDKAVNQREDRFRKELFMFFPDKRIIKIPRGVNISSNGIRTDIDAVIFDSKTGTLGIFQLKWQDPFAKDMTERYSRMSNLFPKANEWVEKMKKWVTSNTSKTIINSLQINKYLKEKIDIKDICCFVISRNQMNFTGMEIIDKTVAWSSWYQLIESQARFKTEFDDPIREMFVKIKSFSPERRLNMEELPQAEDLEVQIGKIKVIYNRKKADNKVS</sequence>
<organism evidence="1 2">
    <name type="scientific">Allomuricauda ruestringensis (strain DSM 13258 / CIP 107369 / LMG 19739 / B1)</name>
    <name type="common">Muricauda ruestringensis</name>
    <dbReference type="NCBI Taxonomy" id="886377"/>
    <lineage>
        <taxon>Bacteria</taxon>
        <taxon>Pseudomonadati</taxon>
        <taxon>Bacteroidota</taxon>
        <taxon>Flavobacteriia</taxon>
        <taxon>Flavobacteriales</taxon>
        <taxon>Flavobacteriaceae</taxon>
        <taxon>Flagellimonas</taxon>
    </lineage>
</organism>
<proteinExistence type="predicted"/>